<feature type="compositionally biased region" description="Basic and acidic residues" evidence="6">
    <location>
        <begin position="11"/>
        <end position="26"/>
    </location>
</feature>
<dbReference type="EMBL" id="VYZN01000065">
    <property type="protein sequence ID" value="KAE9524688.1"/>
    <property type="molecule type" value="Genomic_DNA"/>
</dbReference>
<reference evidence="9 10" key="1">
    <citation type="submission" date="2019-08" db="EMBL/GenBank/DDBJ databases">
        <title>The genome of the soybean aphid Biotype 1, its phylome, world population structure and adaptation to the North American continent.</title>
        <authorList>
            <person name="Giordano R."/>
            <person name="Donthu R.K."/>
            <person name="Hernandez A.G."/>
            <person name="Wright C.L."/>
            <person name="Zimin A.V."/>
        </authorList>
    </citation>
    <scope>NUCLEOTIDE SEQUENCE [LARGE SCALE GENOMIC DNA]</scope>
    <source>
        <tissue evidence="9">Whole aphids</tissue>
    </source>
</reference>
<keyword evidence="2" id="KW-0964">Secreted</keyword>
<evidence type="ECO:0000256" key="1">
    <source>
        <dbReference type="ARBA" id="ARBA00004613"/>
    </source>
</evidence>
<dbReference type="GO" id="GO:0005576">
    <property type="term" value="C:extracellular region"/>
    <property type="evidence" value="ECO:0007669"/>
    <property type="project" value="UniProtKB-SubCell"/>
</dbReference>
<feature type="domain" description="Protein NDNF C-terminal" evidence="8">
    <location>
        <begin position="388"/>
        <end position="561"/>
    </location>
</feature>
<evidence type="ECO:0000256" key="5">
    <source>
        <dbReference type="ARBA" id="ARBA00023180"/>
    </source>
</evidence>
<dbReference type="InterPro" id="IPR019326">
    <property type="entry name" value="NDNF"/>
</dbReference>
<comment type="caution">
    <text evidence="9">The sequence shown here is derived from an EMBL/GenBank/DDBJ whole genome shotgun (WGS) entry which is preliminary data.</text>
</comment>
<dbReference type="AlphaFoldDB" id="A0A6G0T2Q7"/>
<evidence type="ECO:0000259" key="8">
    <source>
        <dbReference type="Pfam" id="PF19433"/>
    </source>
</evidence>
<dbReference type="Proteomes" id="UP000475862">
    <property type="component" value="Unassembled WGS sequence"/>
</dbReference>
<proteinExistence type="predicted"/>
<evidence type="ECO:0000256" key="2">
    <source>
        <dbReference type="ARBA" id="ARBA00022525"/>
    </source>
</evidence>
<dbReference type="InterPro" id="IPR055271">
    <property type="entry name" value="NDNF_Fn(III)_1"/>
</dbReference>
<keyword evidence="5" id="KW-0325">Glycoprotein</keyword>
<keyword evidence="10" id="KW-1185">Reference proteome</keyword>
<keyword evidence="4" id="KW-0677">Repeat</keyword>
<evidence type="ECO:0000313" key="9">
    <source>
        <dbReference type="EMBL" id="KAE9524688.1"/>
    </source>
</evidence>
<name>A0A6G0T2Q7_APHGL</name>
<evidence type="ECO:0000313" key="10">
    <source>
        <dbReference type="Proteomes" id="UP000475862"/>
    </source>
</evidence>
<dbReference type="Pfam" id="PF10179">
    <property type="entry name" value="NDNF"/>
    <property type="match status" value="1"/>
</dbReference>
<evidence type="ECO:0008006" key="11">
    <source>
        <dbReference type="Google" id="ProtNLM"/>
    </source>
</evidence>
<gene>
    <name evidence="9" type="ORF">AGLY_014738</name>
</gene>
<dbReference type="InterPro" id="IPR045805">
    <property type="entry name" value="NDNF_C"/>
</dbReference>
<evidence type="ECO:0000256" key="4">
    <source>
        <dbReference type="ARBA" id="ARBA00022737"/>
    </source>
</evidence>
<comment type="subcellular location">
    <subcellularLocation>
        <location evidence="1">Secreted</location>
    </subcellularLocation>
</comment>
<organism evidence="9 10">
    <name type="scientific">Aphis glycines</name>
    <name type="common">Soybean aphid</name>
    <dbReference type="NCBI Taxonomy" id="307491"/>
    <lineage>
        <taxon>Eukaryota</taxon>
        <taxon>Metazoa</taxon>
        <taxon>Ecdysozoa</taxon>
        <taxon>Arthropoda</taxon>
        <taxon>Hexapoda</taxon>
        <taxon>Insecta</taxon>
        <taxon>Pterygota</taxon>
        <taxon>Neoptera</taxon>
        <taxon>Paraneoptera</taxon>
        <taxon>Hemiptera</taxon>
        <taxon>Sternorrhyncha</taxon>
        <taxon>Aphidomorpha</taxon>
        <taxon>Aphidoidea</taxon>
        <taxon>Aphididae</taxon>
        <taxon>Aphidini</taxon>
        <taxon>Aphis</taxon>
        <taxon>Aphis</taxon>
    </lineage>
</organism>
<dbReference type="PANTHER" id="PTHR14619:SF3">
    <property type="entry name" value="PROTEIN NDNF"/>
    <property type="match status" value="1"/>
</dbReference>
<sequence length="573" mass="65811">MVFFGGSVSVKKNERERERKSEQESECERVAKRDKFPCYSGATHVTHCGFCTNIVSSTEKKIAMLVRLWLAVLMAELLTVVAFKPLEANLTRDGPITKSMLVIPHDFDHVVPVTKFRTKFHILIPQDSDRNLSVTVTPSCNTVLNWDLKLLIEYTGVSIPVTYDHGRANRGLYVISAQTAAGDDSNAMFYVGLKQKSQKKQFGYRPNGIRIKKGGQKIYLRWNLSHIDHHLMKYSLVVSTSKIYTTICEAELRLEEKQNINFTYSDDDLRLDDRLEIHHLGFNTSYTLNDLIYDETYYFTVFVLHGPHIATHHANATYKFQKSKPIGLKDAKPKMINLRAQNGKASFRYKVGNNRQLAKDVPPNTLYWYVMPCDGVVYVEIRCRKTLLINKRVFGYEKFILNNTKSGERYVLKVESVSVDETQRIRSIEVMATVRPEMIQMPDMPSDLSIQQYFEPDDCQSVKIGWLSANSLTDLKYCVYVQENSNSLESVDFSVKPDQCKVRYGKSRRSDFSNNYRMKTRCYIGEKGIVLVEKILKLKPLTTYTIQVTVTKPRGRTLSYDLLKLDTNSCGLN</sequence>
<feature type="domain" description="Neuron-derived neurotrophic factor first Fn(III)" evidence="7">
    <location>
        <begin position="219"/>
        <end position="307"/>
    </location>
</feature>
<evidence type="ECO:0000256" key="3">
    <source>
        <dbReference type="ARBA" id="ARBA00022729"/>
    </source>
</evidence>
<protein>
    <recommendedName>
        <fullName evidence="11">Protein NDNF</fullName>
    </recommendedName>
</protein>
<dbReference type="Pfam" id="PF19433">
    <property type="entry name" value="NDNF_C"/>
    <property type="match status" value="1"/>
</dbReference>
<evidence type="ECO:0000256" key="6">
    <source>
        <dbReference type="SAM" id="MobiDB-lite"/>
    </source>
</evidence>
<keyword evidence="3" id="KW-0732">Signal</keyword>
<accession>A0A6G0T2Q7</accession>
<dbReference type="PANTHER" id="PTHR14619">
    <property type="entry name" value="NEURON-DERIVED NEUROTROPHIC FACTOR"/>
    <property type="match status" value="1"/>
</dbReference>
<dbReference type="OrthoDB" id="9872501at2759"/>
<evidence type="ECO:0000259" key="7">
    <source>
        <dbReference type="Pfam" id="PF10179"/>
    </source>
</evidence>
<feature type="region of interest" description="Disordered" evidence="6">
    <location>
        <begin position="1"/>
        <end position="26"/>
    </location>
</feature>